<comment type="caution">
    <text evidence="1">The sequence shown here is derived from an EMBL/GenBank/DDBJ whole genome shotgun (WGS) entry which is preliminary data.</text>
</comment>
<sequence length="129" mass="14450">MPLDPEHTYVHLAENGQGTETPGGAAFWQLPPAEMARFDQGWLVSEFVCSEDWSNWEMHPHGDEFVYLLSGDVELILELPEGLQTERITGRGARLVPRGVWHTAKVFAPSRMFFITRGEGTQHRATSGA</sequence>
<reference evidence="1 2" key="1">
    <citation type="submission" date="2019-01" db="EMBL/GenBank/DDBJ databases">
        <authorList>
            <person name="Chen W.-M."/>
        </authorList>
    </citation>
    <scope>NUCLEOTIDE SEQUENCE [LARGE SCALE GENOMIC DNA]</scope>
    <source>
        <strain evidence="1 2">KYPY4</strain>
    </source>
</reference>
<name>A0A437RJT9_9BURK</name>
<dbReference type="RefSeq" id="WP_128227522.1">
    <property type="nucleotide sequence ID" value="NZ_SACR01000002.1"/>
</dbReference>
<evidence type="ECO:0000313" key="1">
    <source>
        <dbReference type="EMBL" id="RVU47053.1"/>
    </source>
</evidence>
<dbReference type="AlphaFoldDB" id="A0A437RJT9"/>
<dbReference type="SUPFAM" id="SSF51182">
    <property type="entry name" value="RmlC-like cupins"/>
    <property type="match status" value="1"/>
</dbReference>
<evidence type="ECO:0000313" key="2">
    <source>
        <dbReference type="Proteomes" id="UP000285575"/>
    </source>
</evidence>
<organism evidence="1 2">
    <name type="scientific">Rubrivivax rivuli</name>
    <dbReference type="NCBI Taxonomy" id="1862385"/>
    <lineage>
        <taxon>Bacteria</taxon>
        <taxon>Pseudomonadati</taxon>
        <taxon>Pseudomonadota</taxon>
        <taxon>Betaproteobacteria</taxon>
        <taxon>Burkholderiales</taxon>
        <taxon>Sphaerotilaceae</taxon>
        <taxon>Rubrivivax</taxon>
    </lineage>
</organism>
<dbReference type="InterPro" id="IPR014710">
    <property type="entry name" value="RmlC-like_jellyroll"/>
</dbReference>
<proteinExistence type="predicted"/>
<dbReference type="InterPro" id="IPR011051">
    <property type="entry name" value="RmlC_Cupin_sf"/>
</dbReference>
<dbReference type="Gene3D" id="2.60.120.10">
    <property type="entry name" value="Jelly Rolls"/>
    <property type="match status" value="1"/>
</dbReference>
<dbReference type="OrthoDB" id="512358at2"/>
<keyword evidence="2" id="KW-1185">Reference proteome</keyword>
<dbReference type="EMBL" id="SACR01000002">
    <property type="protein sequence ID" value="RVU47053.1"/>
    <property type="molecule type" value="Genomic_DNA"/>
</dbReference>
<dbReference type="Proteomes" id="UP000285575">
    <property type="component" value="Unassembled WGS sequence"/>
</dbReference>
<gene>
    <name evidence="1" type="ORF">EOE66_04605</name>
</gene>
<accession>A0A437RJT9</accession>
<protein>
    <submittedName>
        <fullName evidence="1">Cupin</fullName>
    </submittedName>
</protein>